<gene>
    <name evidence="1" type="ORF">N7449_001199</name>
</gene>
<evidence type="ECO:0000313" key="2">
    <source>
        <dbReference type="Proteomes" id="UP001150942"/>
    </source>
</evidence>
<sequence length="93" mass="10251">SSPKKDLPALIWTPSHFLPPSSSSSLSLPLQLPFVQQFCIVVFPRRATRSFRPRLDPSVFANRSGKRSFIPLCNSLLISAPSGTHDISCQNCP</sequence>
<dbReference type="EMBL" id="JAPQKQ010000001">
    <property type="protein sequence ID" value="KAJ5214030.1"/>
    <property type="molecule type" value="Genomic_DNA"/>
</dbReference>
<organism evidence="1 2">
    <name type="scientific">Penicillium cf. viridicatum</name>
    <dbReference type="NCBI Taxonomy" id="2972119"/>
    <lineage>
        <taxon>Eukaryota</taxon>
        <taxon>Fungi</taxon>
        <taxon>Dikarya</taxon>
        <taxon>Ascomycota</taxon>
        <taxon>Pezizomycotina</taxon>
        <taxon>Eurotiomycetes</taxon>
        <taxon>Eurotiomycetidae</taxon>
        <taxon>Eurotiales</taxon>
        <taxon>Aspergillaceae</taxon>
        <taxon>Penicillium</taxon>
    </lineage>
</organism>
<accession>A0A9W9N6C0</accession>
<dbReference type="Proteomes" id="UP001150942">
    <property type="component" value="Unassembled WGS sequence"/>
</dbReference>
<reference evidence="1" key="2">
    <citation type="journal article" date="2023" name="IMA Fungus">
        <title>Comparative genomic study of the Penicillium genus elucidates a diverse pangenome and 15 lateral gene transfer events.</title>
        <authorList>
            <person name="Petersen C."/>
            <person name="Sorensen T."/>
            <person name="Nielsen M.R."/>
            <person name="Sondergaard T.E."/>
            <person name="Sorensen J.L."/>
            <person name="Fitzpatrick D.A."/>
            <person name="Frisvad J.C."/>
            <person name="Nielsen K.L."/>
        </authorList>
    </citation>
    <scope>NUCLEOTIDE SEQUENCE</scope>
    <source>
        <strain evidence="1">IBT 20477</strain>
    </source>
</reference>
<reference evidence="1" key="1">
    <citation type="submission" date="2022-11" db="EMBL/GenBank/DDBJ databases">
        <authorList>
            <person name="Petersen C."/>
        </authorList>
    </citation>
    <scope>NUCLEOTIDE SEQUENCE</scope>
    <source>
        <strain evidence="1">IBT 20477</strain>
    </source>
</reference>
<proteinExistence type="predicted"/>
<dbReference type="AlphaFoldDB" id="A0A9W9N6C0"/>
<feature type="non-terminal residue" evidence="1">
    <location>
        <position position="1"/>
    </location>
</feature>
<keyword evidence="2" id="KW-1185">Reference proteome</keyword>
<name>A0A9W9N6C0_9EURO</name>
<evidence type="ECO:0000313" key="1">
    <source>
        <dbReference type="EMBL" id="KAJ5214030.1"/>
    </source>
</evidence>
<comment type="caution">
    <text evidence="1">The sequence shown here is derived from an EMBL/GenBank/DDBJ whole genome shotgun (WGS) entry which is preliminary data.</text>
</comment>
<protein>
    <submittedName>
        <fullName evidence="1">Uncharacterized protein</fullName>
    </submittedName>
</protein>